<evidence type="ECO:0000313" key="2">
    <source>
        <dbReference type="Proteomes" id="UP000256964"/>
    </source>
</evidence>
<organism evidence="1 2">
    <name type="scientific">Lentinus brumalis</name>
    <dbReference type="NCBI Taxonomy" id="2498619"/>
    <lineage>
        <taxon>Eukaryota</taxon>
        <taxon>Fungi</taxon>
        <taxon>Dikarya</taxon>
        <taxon>Basidiomycota</taxon>
        <taxon>Agaricomycotina</taxon>
        <taxon>Agaricomycetes</taxon>
        <taxon>Polyporales</taxon>
        <taxon>Polyporaceae</taxon>
        <taxon>Lentinus</taxon>
    </lineage>
</organism>
<dbReference type="EMBL" id="KZ857393">
    <property type="protein sequence ID" value="RDX51661.1"/>
    <property type="molecule type" value="Genomic_DNA"/>
</dbReference>
<protein>
    <submittedName>
        <fullName evidence="1">Uncharacterized protein</fullName>
    </submittedName>
</protein>
<dbReference type="Proteomes" id="UP000256964">
    <property type="component" value="Unassembled WGS sequence"/>
</dbReference>
<accession>A0A371DGI1</accession>
<gene>
    <name evidence="1" type="ORF">OH76DRAFT_1481192</name>
</gene>
<evidence type="ECO:0000313" key="1">
    <source>
        <dbReference type="EMBL" id="RDX51661.1"/>
    </source>
</evidence>
<sequence length="233" mass="26838">MAAAARVMEMEPNVISSITHLQSLDGDGIDMSNAMDDAQNYVAAMREEAMRRVAHVKRFYSDGTRAANTEASSVARNEHRSRVAVLSDHIARCERIIPILRNRTQALPWNGPTRWKSLNISIAEELHLQSRREQENERLRQQETRWIYEQASPTMAPDGEPVTTRTYDSEHRSIEHSELPIGRVLTWAEWERDAILKEAGYDVQRARQRYDRVMEGVMTGMMIIFVVRRCSAQ</sequence>
<dbReference type="AlphaFoldDB" id="A0A371DGI1"/>
<keyword evidence="2" id="KW-1185">Reference proteome</keyword>
<reference evidence="1 2" key="1">
    <citation type="journal article" date="2018" name="Biotechnol. Biofuels">
        <title>Integrative visual omics of the white-rot fungus Polyporus brumalis exposes the biotechnological potential of its oxidative enzymes for delignifying raw plant biomass.</title>
        <authorList>
            <person name="Miyauchi S."/>
            <person name="Rancon A."/>
            <person name="Drula E."/>
            <person name="Hage H."/>
            <person name="Chaduli D."/>
            <person name="Favel A."/>
            <person name="Grisel S."/>
            <person name="Henrissat B."/>
            <person name="Herpoel-Gimbert I."/>
            <person name="Ruiz-Duenas F.J."/>
            <person name="Chevret D."/>
            <person name="Hainaut M."/>
            <person name="Lin J."/>
            <person name="Wang M."/>
            <person name="Pangilinan J."/>
            <person name="Lipzen A."/>
            <person name="Lesage-Meessen L."/>
            <person name="Navarro D."/>
            <person name="Riley R."/>
            <person name="Grigoriev I.V."/>
            <person name="Zhou S."/>
            <person name="Raouche S."/>
            <person name="Rosso M.N."/>
        </authorList>
    </citation>
    <scope>NUCLEOTIDE SEQUENCE [LARGE SCALE GENOMIC DNA]</scope>
    <source>
        <strain evidence="1 2">BRFM 1820</strain>
    </source>
</reference>
<name>A0A371DGI1_9APHY</name>
<proteinExistence type="predicted"/>